<name>L8WRW9_THACA</name>
<evidence type="ECO:0000313" key="2">
    <source>
        <dbReference type="EMBL" id="ELU40720.1"/>
    </source>
</evidence>
<organism evidence="2 3">
    <name type="scientific">Thanatephorus cucumeris (strain AG1-IA)</name>
    <name type="common">Rice sheath blight fungus</name>
    <name type="synonym">Rhizoctonia solani</name>
    <dbReference type="NCBI Taxonomy" id="983506"/>
    <lineage>
        <taxon>Eukaryota</taxon>
        <taxon>Fungi</taxon>
        <taxon>Dikarya</taxon>
        <taxon>Basidiomycota</taxon>
        <taxon>Agaricomycotina</taxon>
        <taxon>Agaricomycetes</taxon>
        <taxon>Cantharellales</taxon>
        <taxon>Ceratobasidiaceae</taxon>
        <taxon>Rhizoctonia</taxon>
        <taxon>Rhizoctonia solani AG-1</taxon>
    </lineage>
</organism>
<dbReference type="EMBL" id="AFRT01001352">
    <property type="protein sequence ID" value="ELU40720.1"/>
    <property type="molecule type" value="Genomic_DNA"/>
</dbReference>
<accession>L8WRW9</accession>
<keyword evidence="3" id="KW-1185">Reference proteome</keyword>
<feature type="region of interest" description="Disordered" evidence="1">
    <location>
        <begin position="46"/>
        <end position="66"/>
    </location>
</feature>
<protein>
    <submittedName>
        <fullName evidence="2">Uncharacterized protein</fullName>
    </submittedName>
</protein>
<feature type="compositionally biased region" description="Acidic residues" evidence="1">
    <location>
        <begin position="47"/>
        <end position="58"/>
    </location>
</feature>
<feature type="compositionally biased region" description="Gly residues" evidence="1">
    <location>
        <begin position="252"/>
        <end position="262"/>
    </location>
</feature>
<feature type="region of interest" description="Disordered" evidence="1">
    <location>
        <begin position="252"/>
        <end position="271"/>
    </location>
</feature>
<evidence type="ECO:0000313" key="3">
    <source>
        <dbReference type="Proteomes" id="UP000011668"/>
    </source>
</evidence>
<sequence>MCSRGGVAEVEPRGLKFANPNEGAEAGGVDVAGGVLAAGGWPNIDDGAGDELATEEGDGPGFVPKPEKGRLAGATGEEAAGAVKNDDFVAGGAAAVGAGDVEAGGLGAENGEGNTVDPENREGGLALGAAIMLGVEVLPAAGDPALTGAAPPFAAPKNEPDGFSVVAGLVSFFSVAGGFPNPKNPVVAGLATFSDEALDVSAGALIGASLESFGSFSRVTGGLASGELRRGAEPNGLRAGLLKPNGDGVGGGADLGGAGGGEADGDGDPGGVLLSDLGGSGSACTWGSGLGDRRSSKLGLGTGILDGASLAGFAASIDCALGFGGVDEAGRLSGALLGVSGLVSGLASGLVSGLGSSESYTQSVRT</sequence>
<reference evidence="2 3" key="1">
    <citation type="journal article" date="2013" name="Nat. Commun.">
        <title>The evolution and pathogenic mechanisms of the rice sheath blight pathogen.</title>
        <authorList>
            <person name="Zheng A."/>
            <person name="Lin R."/>
            <person name="Xu L."/>
            <person name="Qin P."/>
            <person name="Tang C."/>
            <person name="Ai P."/>
            <person name="Zhang D."/>
            <person name="Liu Y."/>
            <person name="Sun Z."/>
            <person name="Feng H."/>
            <person name="Wang Y."/>
            <person name="Chen Y."/>
            <person name="Liang X."/>
            <person name="Fu R."/>
            <person name="Li Q."/>
            <person name="Zhang J."/>
            <person name="Yu X."/>
            <person name="Xie Z."/>
            <person name="Ding L."/>
            <person name="Guan P."/>
            <person name="Tang J."/>
            <person name="Liang Y."/>
            <person name="Wang S."/>
            <person name="Deng Q."/>
            <person name="Li S."/>
            <person name="Zhu J."/>
            <person name="Wang L."/>
            <person name="Liu H."/>
            <person name="Li P."/>
        </authorList>
    </citation>
    <scope>NUCLEOTIDE SEQUENCE [LARGE SCALE GENOMIC DNA]</scope>
    <source>
        <strain evidence="3">AG-1 IA</strain>
    </source>
</reference>
<dbReference type="HOGENOM" id="CLU_756889_0_0_1"/>
<evidence type="ECO:0000256" key="1">
    <source>
        <dbReference type="SAM" id="MobiDB-lite"/>
    </source>
</evidence>
<gene>
    <name evidence="2" type="ORF">AG1IA_05248</name>
</gene>
<comment type="caution">
    <text evidence="2">The sequence shown here is derived from an EMBL/GenBank/DDBJ whole genome shotgun (WGS) entry which is preliminary data.</text>
</comment>
<dbReference type="AlphaFoldDB" id="L8WRW9"/>
<proteinExistence type="predicted"/>
<dbReference type="Proteomes" id="UP000011668">
    <property type="component" value="Unassembled WGS sequence"/>
</dbReference>